<feature type="transmembrane region" description="Helical" evidence="15">
    <location>
        <begin position="275"/>
        <end position="298"/>
    </location>
</feature>
<evidence type="ECO:0000256" key="5">
    <source>
        <dbReference type="ARBA" id="ARBA00022692"/>
    </source>
</evidence>
<evidence type="ECO:0000256" key="15">
    <source>
        <dbReference type="SAM" id="Phobius"/>
    </source>
</evidence>
<feature type="transmembrane region" description="Helical" evidence="15">
    <location>
        <begin position="236"/>
        <end position="254"/>
    </location>
</feature>
<reference evidence="19 20" key="1">
    <citation type="submission" date="2023-07" db="EMBL/GenBank/DDBJ databases">
        <title>Genomic Encyclopedia of Type Strains, Phase IV (KMG-IV): sequencing the most valuable type-strain genomes for metagenomic binning, comparative biology and taxonomic classification.</title>
        <authorList>
            <person name="Goeker M."/>
        </authorList>
    </citation>
    <scope>NUCLEOTIDE SEQUENCE [LARGE SCALE GENOMIC DNA]</scope>
    <source>
        <strain evidence="19 20">DSM 16784</strain>
    </source>
</reference>
<evidence type="ECO:0000256" key="11">
    <source>
        <dbReference type="ARBA" id="ARBA00022967"/>
    </source>
</evidence>
<dbReference type="InterPro" id="IPR003439">
    <property type="entry name" value="ABC_transporter-like_ATP-bd"/>
</dbReference>
<keyword evidence="3" id="KW-1003">Cell membrane</keyword>
<evidence type="ECO:0000256" key="3">
    <source>
        <dbReference type="ARBA" id="ARBA00022475"/>
    </source>
</evidence>
<dbReference type="InterPro" id="IPR027417">
    <property type="entry name" value="P-loop_NTPase"/>
</dbReference>
<dbReference type="PROSITE" id="PS00211">
    <property type="entry name" value="ABC_TRANSPORTER_1"/>
    <property type="match status" value="1"/>
</dbReference>
<dbReference type="SUPFAM" id="SSF90123">
    <property type="entry name" value="ABC transporter transmembrane region"/>
    <property type="match status" value="1"/>
</dbReference>
<organism evidence="19 20">
    <name type="scientific">Breznakia pachnodae</name>
    <dbReference type="NCBI Taxonomy" id="265178"/>
    <lineage>
        <taxon>Bacteria</taxon>
        <taxon>Bacillati</taxon>
        <taxon>Bacillota</taxon>
        <taxon>Erysipelotrichia</taxon>
        <taxon>Erysipelotrichales</taxon>
        <taxon>Erysipelotrichaceae</taxon>
        <taxon>Breznakia</taxon>
    </lineage>
</organism>
<evidence type="ECO:0000256" key="12">
    <source>
        <dbReference type="ARBA" id="ARBA00022989"/>
    </source>
</evidence>
<accession>A0ABU0DY55</accession>
<dbReference type="CDD" id="cd18570">
    <property type="entry name" value="ABC_6TM_PCAT1_LagD_like"/>
    <property type="match status" value="1"/>
</dbReference>
<evidence type="ECO:0000259" key="16">
    <source>
        <dbReference type="PROSITE" id="PS50893"/>
    </source>
</evidence>
<evidence type="ECO:0000256" key="6">
    <source>
        <dbReference type="ARBA" id="ARBA00022741"/>
    </source>
</evidence>
<dbReference type="RefSeq" id="WP_307404796.1">
    <property type="nucleotide sequence ID" value="NZ_JAUSUR010000001.1"/>
</dbReference>
<evidence type="ECO:0000256" key="10">
    <source>
        <dbReference type="ARBA" id="ARBA00022927"/>
    </source>
</evidence>
<dbReference type="PANTHER" id="PTHR24221:SF654">
    <property type="entry name" value="ATP-BINDING CASSETTE SUB-FAMILY B MEMBER 6"/>
    <property type="match status" value="1"/>
</dbReference>
<keyword evidence="2" id="KW-0813">Transport</keyword>
<proteinExistence type="predicted"/>
<feature type="transmembrane region" description="Helical" evidence="15">
    <location>
        <begin position="304"/>
        <end position="322"/>
    </location>
</feature>
<dbReference type="PANTHER" id="PTHR24221">
    <property type="entry name" value="ATP-BINDING CASSETTE SUB-FAMILY B"/>
    <property type="match status" value="1"/>
</dbReference>
<feature type="domain" description="Peptidase C39" evidence="18">
    <location>
        <begin position="10"/>
        <end position="134"/>
    </location>
</feature>
<keyword evidence="7" id="KW-0378">Hydrolase</keyword>
<evidence type="ECO:0000259" key="17">
    <source>
        <dbReference type="PROSITE" id="PS50929"/>
    </source>
</evidence>
<feature type="transmembrane region" description="Helical" evidence="15">
    <location>
        <begin position="393"/>
        <end position="412"/>
    </location>
</feature>
<evidence type="ECO:0000256" key="7">
    <source>
        <dbReference type="ARBA" id="ARBA00022801"/>
    </source>
</evidence>
<gene>
    <name evidence="19" type="ORF">J2S15_000305</name>
</gene>
<dbReference type="Pfam" id="PF00664">
    <property type="entry name" value="ABC_membrane"/>
    <property type="match status" value="1"/>
</dbReference>
<sequence>MWKRWSCVMQNSYSDCANAAVATVLLHYKKEVPLSVIEEESKTLSDGTTMLGIMKALEKFHFQCKAVRCELKELIEDVTLPCIVQLLNENGRYHFVVIHRIKNDRVLYADPAKGIQKENITEFEKRFTGAVIITVPKSEFESVVFEKIGIREMLTTLVFPHKRLLLQIISLSFLLTFLGIASSLFSKILMDEIIPFSLRTTLVLLVLFFSIVTIIQSGLSACRQQVLLYLSRKIDIPLLLGYYHHILHLPYIFFVQRKTGDIITRFQDAMTIKEIFTNLSVSLIMDVTLEVVTCLILWFLNSSLFLILLIIVCMNIGLIYIFKKPYKEINIQQMEATSQLNSGLIESLNNIETVKTTVNEQHQIENLEKNLVRSQKIGYREGKIKNIQSTISTILNTIGNLLFMAIGASYIMDGAMSIGDLMVFQTLSQYFIEPVQSLVSLQLSFQEANIAMQRLNELMMLKKENSEGRDAQLSGDIVFKDIMFAYGYKKPIFENLNLIIPEKKVIGIVGESGVGKSSLAKLILKFLSPQQGSITIGEHNFQTINCHKIRKHIAYVPQHAQLFSGTIIDNLRLGNTSLTLEKIVQVCKQIGIHDFIEKLDKKYFSVVEEDGSNFSFGEKQRLTIARVILQNPSYYIFDEVTSNLDSVSESYIHQLIFHHLKEKTRIIIAHRLTMIEQCDEIYVLDKGGFIEHGTHQGLLKKKGKYFEMVKMQNIRKGK</sequence>
<keyword evidence="5 15" id="KW-0812">Transmembrane</keyword>
<keyword evidence="20" id="KW-1185">Reference proteome</keyword>
<dbReference type="Pfam" id="PF03412">
    <property type="entry name" value="Peptidase_C39"/>
    <property type="match status" value="1"/>
</dbReference>
<feature type="domain" description="ABC transmembrane type-1" evidence="17">
    <location>
        <begin position="168"/>
        <end position="447"/>
    </location>
</feature>
<dbReference type="NCBIfam" id="TIGR01193">
    <property type="entry name" value="bacteriocin_ABC"/>
    <property type="match status" value="1"/>
</dbReference>
<dbReference type="GO" id="GO:0005524">
    <property type="term" value="F:ATP binding"/>
    <property type="evidence" value="ECO:0007669"/>
    <property type="project" value="UniProtKB-KW"/>
</dbReference>
<keyword evidence="4" id="KW-0645">Protease</keyword>
<dbReference type="Gene3D" id="3.40.50.300">
    <property type="entry name" value="P-loop containing nucleotide triphosphate hydrolases"/>
    <property type="match status" value="1"/>
</dbReference>
<dbReference type="SUPFAM" id="SSF52540">
    <property type="entry name" value="P-loop containing nucleoside triphosphate hydrolases"/>
    <property type="match status" value="1"/>
</dbReference>
<dbReference type="InterPro" id="IPR011527">
    <property type="entry name" value="ABC1_TM_dom"/>
</dbReference>
<dbReference type="InterPro" id="IPR036640">
    <property type="entry name" value="ABC1_TM_sf"/>
</dbReference>
<evidence type="ECO:0000256" key="8">
    <source>
        <dbReference type="ARBA" id="ARBA00022807"/>
    </source>
</evidence>
<evidence type="ECO:0000313" key="19">
    <source>
        <dbReference type="EMBL" id="MDQ0359574.1"/>
    </source>
</evidence>
<keyword evidence="11" id="KW-1278">Translocase</keyword>
<dbReference type="PROSITE" id="PS50893">
    <property type="entry name" value="ABC_TRANSPORTER_2"/>
    <property type="match status" value="1"/>
</dbReference>
<dbReference type="SMART" id="SM00382">
    <property type="entry name" value="AAA"/>
    <property type="match status" value="1"/>
</dbReference>
<keyword evidence="9 19" id="KW-0067">ATP-binding</keyword>
<keyword evidence="12 15" id="KW-1133">Transmembrane helix</keyword>
<evidence type="ECO:0000256" key="2">
    <source>
        <dbReference type="ARBA" id="ARBA00022448"/>
    </source>
</evidence>
<keyword evidence="14" id="KW-0080">Bacteriocin transport</keyword>
<dbReference type="InterPro" id="IPR017871">
    <property type="entry name" value="ABC_transporter-like_CS"/>
</dbReference>
<keyword evidence="6" id="KW-0547">Nucleotide-binding</keyword>
<dbReference type="Gene3D" id="3.90.70.10">
    <property type="entry name" value="Cysteine proteinases"/>
    <property type="match status" value="1"/>
</dbReference>
<dbReference type="PROSITE" id="PS50990">
    <property type="entry name" value="PEPTIDASE_C39"/>
    <property type="match status" value="1"/>
</dbReference>
<dbReference type="Pfam" id="PF00005">
    <property type="entry name" value="ABC_tran"/>
    <property type="match status" value="1"/>
</dbReference>
<feature type="domain" description="ABC transporter" evidence="16">
    <location>
        <begin position="477"/>
        <end position="711"/>
    </location>
</feature>
<comment type="subcellular location">
    <subcellularLocation>
        <location evidence="1">Cell membrane</location>
        <topology evidence="1">Multi-pass membrane protein</topology>
    </subcellularLocation>
</comment>
<dbReference type="InterPro" id="IPR003593">
    <property type="entry name" value="AAA+_ATPase"/>
</dbReference>
<dbReference type="InterPro" id="IPR039421">
    <property type="entry name" value="Type_1_exporter"/>
</dbReference>
<keyword evidence="8" id="KW-0788">Thiol protease</keyword>
<evidence type="ECO:0000256" key="4">
    <source>
        <dbReference type="ARBA" id="ARBA00022670"/>
    </source>
</evidence>
<dbReference type="PROSITE" id="PS50929">
    <property type="entry name" value="ABC_TM1F"/>
    <property type="match status" value="1"/>
</dbReference>
<evidence type="ECO:0000256" key="9">
    <source>
        <dbReference type="ARBA" id="ARBA00022840"/>
    </source>
</evidence>
<keyword evidence="13 15" id="KW-0472">Membrane</keyword>
<protein>
    <submittedName>
        <fullName evidence="19">ATP-binding cassette subfamily B protein</fullName>
    </submittedName>
</protein>
<evidence type="ECO:0000313" key="20">
    <source>
        <dbReference type="Proteomes" id="UP001230220"/>
    </source>
</evidence>
<comment type="caution">
    <text evidence="19">The sequence shown here is derived from an EMBL/GenBank/DDBJ whole genome shotgun (WGS) entry which is preliminary data.</text>
</comment>
<dbReference type="InterPro" id="IPR005074">
    <property type="entry name" value="Peptidase_C39"/>
</dbReference>
<evidence type="ECO:0000256" key="14">
    <source>
        <dbReference type="ARBA" id="ARBA00043264"/>
    </source>
</evidence>
<feature type="transmembrane region" description="Helical" evidence="15">
    <location>
        <begin position="164"/>
        <end position="184"/>
    </location>
</feature>
<name>A0ABU0DY55_9FIRM</name>
<evidence type="ECO:0000256" key="1">
    <source>
        <dbReference type="ARBA" id="ARBA00004651"/>
    </source>
</evidence>
<dbReference type="Proteomes" id="UP001230220">
    <property type="component" value="Unassembled WGS sequence"/>
</dbReference>
<keyword evidence="10" id="KW-0653">Protein transport</keyword>
<dbReference type="InterPro" id="IPR005897">
    <property type="entry name" value="Pept_C39_ABC_bacteriocin"/>
</dbReference>
<evidence type="ECO:0000256" key="13">
    <source>
        <dbReference type="ARBA" id="ARBA00023136"/>
    </source>
</evidence>
<evidence type="ECO:0000259" key="18">
    <source>
        <dbReference type="PROSITE" id="PS50990"/>
    </source>
</evidence>
<dbReference type="Gene3D" id="1.20.1560.10">
    <property type="entry name" value="ABC transporter type 1, transmembrane domain"/>
    <property type="match status" value="1"/>
</dbReference>
<feature type="transmembrane region" description="Helical" evidence="15">
    <location>
        <begin position="196"/>
        <end position="216"/>
    </location>
</feature>
<dbReference type="EMBL" id="JAUSUR010000001">
    <property type="protein sequence ID" value="MDQ0359574.1"/>
    <property type="molecule type" value="Genomic_DNA"/>
</dbReference>